<comment type="caution">
    <text evidence="1">The sequence shown here is derived from an EMBL/GenBank/DDBJ whole genome shotgun (WGS) entry which is preliminary data.</text>
</comment>
<sequence length="79" mass="9050">MRSRSLRDGMPLSGCREAFTPTGVSLLMVFKVKVQPRRIQSSRRINDMTKAPHFLVPVMSQLTFEEMGKALHHKFCNSE</sequence>
<dbReference type="Proteomes" id="UP001066276">
    <property type="component" value="Chromosome 10"/>
</dbReference>
<evidence type="ECO:0000313" key="1">
    <source>
        <dbReference type="EMBL" id="KAJ1099998.1"/>
    </source>
</evidence>
<proteinExistence type="predicted"/>
<gene>
    <name evidence="1" type="ORF">NDU88_005088</name>
</gene>
<dbReference type="AlphaFoldDB" id="A0AAV7M9I5"/>
<dbReference type="EMBL" id="JANPWB010000014">
    <property type="protein sequence ID" value="KAJ1099998.1"/>
    <property type="molecule type" value="Genomic_DNA"/>
</dbReference>
<keyword evidence="2" id="KW-1185">Reference proteome</keyword>
<name>A0AAV7M9I5_PLEWA</name>
<organism evidence="1 2">
    <name type="scientific">Pleurodeles waltl</name>
    <name type="common">Iberian ribbed newt</name>
    <dbReference type="NCBI Taxonomy" id="8319"/>
    <lineage>
        <taxon>Eukaryota</taxon>
        <taxon>Metazoa</taxon>
        <taxon>Chordata</taxon>
        <taxon>Craniata</taxon>
        <taxon>Vertebrata</taxon>
        <taxon>Euteleostomi</taxon>
        <taxon>Amphibia</taxon>
        <taxon>Batrachia</taxon>
        <taxon>Caudata</taxon>
        <taxon>Salamandroidea</taxon>
        <taxon>Salamandridae</taxon>
        <taxon>Pleurodelinae</taxon>
        <taxon>Pleurodeles</taxon>
    </lineage>
</organism>
<reference evidence="1" key="1">
    <citation type="journal article" date="2022" name="bioRxiv">
        <title>Sequencing and chromosome-scale assembly of the giantPleurodeles waltlgenome.</title>
        <authorList>
            <person name="Brown T."/>
            <person name="Elewa A."/>
            <person name="Iarovenko S."/>
            <person name="Subramanian E."/>
            <person name="Araus A.J."/>
            <person name="Petzold A."/>
            <person name="Susuki M."/>
            <person name="Suzuki K.-i.T."/>
            <person name="Hayashi T."/>
            <person name="Toyoda A."/>
            <person name="Oliveira C."/>
            <person name="Osipova E."/>
            <person name="Leigh N.D."/>
            <person name="Simon A."/>
            <person name="Yun M.H."/>
        </authorList>
    </citation>
    <scope>NUCLEOTIDE SEQUENCE</scope>
    <source>
        <strain evidence="1">20211129_DDA</strain>
        <tissue evidence="1">Liver</tissue>
    </source>
</reference>
<protein>
    <submittedName>
        <fullName evidence="1">Uncharacterized protein</fullName>
    </submittedName>
</protein>
<evidence type="ECO:0000313" key="2">
    <source>
        <dbReference type="Proteomes" id="UP001066276"/>
    </source>
</evidence>
<accession>A0AAV7M9I5</accession>